<keyword evidence="8 12" id="KW-0812">Transmembrane</keyword>
<dbReference type="EMBL" id="FZQA01000001">
    <property type="protein sequence ID" value="SNT67544.1"/>
    <property type="molecule type" value="Genomic_DNA"/>
</dbReference>
<evidence type="ECO:0000256" key="8">
    <source>
        <dbReference type="ARBA" id="ARBA00022692"/>
    </source>
</evidence>
<comment type="catalytic activity">
    <reaction evidence="11">
        <text>methanethiol + S-adenosyl-L-methionine = dimethyl sulfide + S-adenosyl-L-homocysteine + H(+)</text>
        <dbReference type="Rhea" id="RHEA:50428"/>
        <dbReference type="ChEBI" id="CHEBI:15378"/>
        <dbReference type="ChEBI" id="CHEBI:16007"/>
        <dbReference type="ChEBI" id="CHEBI:17437"/>
        <dbReference type="ChEBI" id="CHEBI:57856"/>
        <dbReference type="ChEBI" id="CHEBI:59789"/>
        <dbReference type="EC" id="2.1.1.334"/>
    </reaction>
</comment>
<accession>A0A239PKG5</accession>
<feature type="transmembrane region" description="Helical" evidence="12">
    <location>
        <begin position="7"/>
        <end position="31"/>
    </location>
</feature>
<evidence type="ECO:0000256" key="5">
    <source>
        <dbReference type="ARBA" id="ARBA00022603"/>
    </source>
</evidence>
<dbReference type="Gene3D" id="1.20.120.1630">
    <property type="match status" value="1"/>
</dbReference>
<keyword evidence="15" id="KW-1185">Reference proteome</keyword>
<gene>
    <name evidence="14" type="ORF">SAMN06297382_0034</name>
</gene>
<feature type="transmembrane region" description="Helical" evidence="12">
    <location>
        <begin position="51"/>
        <end position="71"/>
    </location>
</feature>
<dbReference type="InterPro" id="IPR054700">
    <property type="entry name" value="MddA"/>
</dbReference>
<evidence type="ECO:0000256" key="1">
    <source>
        <dbReference type="ARBA" id="ARBA00002096"/>
    </source>
</evidence>
<keyword evidence="6 14" id="KW-0808">Transferase</keyword>
<evidence type="ECO:0000256" key="10">
    <source>
        <dbReference type="ARBA" id="ARBA00023136"/>
    </source>
</evidence>
<name>A0A239PKG5_9PROT</name>
<dbReference type="GO" id="GO:0008168">
    <property type="term" value="F:methyltransferase activity"/>
    <property type="evidence" value="ECO:0007669"/>
    <property type="project" value="UniProtKB-KW"/>
</dbReference>
<feature type="domain" description="NnrU" evidence="13">
    <location>
        <begin position="58"/>
        <end position="199"/>
    </location>
</feature>
<evidence type="ECO:0000313" key="15">
    <source>
        <dbReference type="Proteomes" id="UP000198346"/>
    </source>
</evidence>
<evidence type="ECO:0000256" key="4">
    <source>
        <dbReference type="ARBA" id="ARBA00012149"/>
    </source>
</evidence>
<evidence type="ECO:0000256" key="7">
    <source>
        <dbReference type="ARBA" id="ARBA00022691"/>
    </source>
</evidence>
<dbReference type="PANTHER" id="PTHR31040:SF1">
    <property type="entry name" value="NURIM"/>
    <property type="match status" value="1"/>
</dbReference>
<feature type="transmembrane region" description="Helical" evidence="12">
    <location>
        <begin position="199"/>
        <end position="218"/>
    </location>
</feature>
<proteinExistence type="inferred from homology"/>
<comment type="subcellular location">
    <subcellularLocation>
        <location evidence="2">Membrane</location>
        <topology evidence="2">Multi-pass membrane protein</topology>
    </subcellularLocation>
</comment>
<dbReference type="InterPro" id="IPR009915">
    <property type="entry name" value="NnrU_dom"/>
</dbReference>
<evidence type="ECO:0000256" key="9">
    <source>
        <dbReference type="ARBA" id="ARBA00022989"/>
    </source>
</evidence>
<evidence type="ECO:0000259" key="13">
    <source>
        <dbReference type="Pfam" id="PF07298"/>
    </source>
</evidence>
<protein>
    <recommendedName>
        <fullName evidence="4">methanethiol S-methyltransferase</fullName>
        <ecNumber evidence="4">2.1.1.334</ecNumber>
    </recommendedName>
</protein>
<keyword evidence="9 12" id="KW-1133">Transmembrane helix</keyword>
<dbReference type="RefSeq" id="WP_089410582.1">
    <property type="nucleotide sequence ID" value="NZ_FZQA01000001.1"/>
</dbReference>
<feature type="transmembrane region" description="Helical" evidence="12">
    <location>
        <begin position="92"/>
        <end position="109"/>
    </location>
</feature>
<evidence type="ECO:0000313" key="14">
    <source>
        <dbReference type="EMBL" id="SNT67544.1"/>
    </source>
</evidence>
<dbReference type="PANTHER" id="PTHR31040">
    <property type="entry name" value="NURIM"/>
    <property type="match status" value="1"/>
</dbReference>
<dbReference type="Proteomes" id="UP000198346">
    <property type="component" value="Unassembled WGS sequence"/>
</dbReference>
<dbReference type="EC" id="2.1.1.334" evidence="4"/>
<comment type="function">
    <text evidence="1">Catalyzes the methylation of methanethiol (MeSH) to yield dimethylsulphide (DMS).</text>
</comment>
<comment type="similarity">
    <text evidence="3">Belongs to the nurim family.</text>
</comment>
<keyword evidence="10 12" id="KW-0472">Membrane</keyword>
<dbReference type="OrthoDB" id="9789029at2"/>
<evidence type="ECO:0000256" key="3">
    <source>
        <dbReference type="ARBA" id="ARBA00010631"/>
    </source>
</evidence>
<keyword evidence="5 14" id="KW-0489">Methyltransferase</keyword>
<dbReference type="InterPro" id="IPR033580">
    <property type="entry name" value="Nurim-like"/>
</dbReference>
<dbReference type="NCBIfam" id="NF045656">
    <property type="entry name" value="MeththiolMtaseMddA"/>
    <property type="match status" value="1"/>
</dbReference>
<evidence type="ECO:0000256" key="6">
    <source>
        <dbReference type="ARBA" id="ARBA00022679"/>
    </source>
</evidence>
<dbReference type="GO" id="GO:0016020">
    <property type="term" value="C:membrane"/>
    <property type="evidence" value="ECO:0007669"/>
    <property type="project" value="UniProtKB-SubCell"/>
</dbReference>
<evidence type="ECO:0000256" key="11">
    <source>
        <dbReference type="ARBA" id="ARBA00048134"/>
    </source>
</evidence>
<evidence type="ECO:0000256" key="2">
    <source>
        <dbReference type="ARBA" id="ARBA00004141"/>
    </source>
</evidence>
<feature type="transmembrane region" description="Helical" evidence="12">
    <location>
        <begin position="129"/>
        <end position="153"/>
    </location>
</feature>
<keyword evidence="7" id="KW-0949">S-adenosyl-L-methionine</keyword>
<dbReference type="AlphaFoldDB" id="A0A239PKG5"/>
<sequence length="248" mass="27842">MGLLALVYSVVAYALFFAAFLYLIVFVGGGVTGFAGAPKTLDWGPSPLSDAPAALVNICLLALFGLQHSIMARDSFKRATGKIIPKTVERSTYVLATVGALALLYVFWRPMPQVVWSVPPGVWSGVLTALFYAGFGLVLVTTFLINHFELFGLQQGWLRYRNKELPTPVFRTPSLYRYVRHPLYLGFIIAFWATPHMTVGHLLFAAVWTIYIFIAIGYEERDLIAVFGEKYRDYMAKTPMILPFGRRR</sequence>
<evidence type="ECO:0000256" key="12">
    <source>
        <dbReference type="SAM" id="Phobius"/>
    </source>
</evidence>
<reference evidence="14 15" key="1">
    <citation type="submission" date="2017-07" db="EMBL/GenBank/DDBJ databases">
        <authorList>
            <person name="Sun Z.S."/>
            <person name="Albrecht U."/>
            <person name="Echele G."/>
            <person name="Lee C.C."/>
        </authorList>
    </citation>
    <scope>NUCLEOTIDE SEQUENCE [LARGE SCALE GENOMIC DNA]</scope>
    <source>
        <strain evidence="14 15">CGMCC 1.12710</strain>
    </source>
</reference>
<dbReference type="Pfam" id="PF07298">
    <property type="entry name" value="NnrU"/>
    <property type="match status" value="1"/>
</dbReference>
<feature type="transmembrane region" description="Helical" evidence="12">
    <location>
        <begin position="174"/>
        <end position="193"/>
    </location>
</feature>
<dbReference type="GO" id="GO:0032259">
    <property type="term" value="P:methylation"/>
    <property type="evidence" value="ECO:0007669"/>
    <property type="project" value="UniProtKB-KW"/>
</dbReference>
<organism evidence="14 15">
    <name type="scientific">Amphiplicatus metriothermophilus</name>
    <dbReference type="NCBI Taxonomy" id="1519374"/>
    <lineage>
        <taxon>Bacteria</taxon>
        <taxon>Pseudomonadati</taxon>
        <taxon>Pseudomonadota</taxon>
        <taxon>Alphaproteobacteria</taxon>
        <taxon>Parvularculales</taxon>
        <taxon>Parvularculaceae</taxon>
        <taxon>Amphiplicatus</taxon>
    </lineage>
</organism>